<reference evidence="1" key="1">
    <citation type="submission" date="2022-02" db="EMBL/GenBank/DDBJ databases">
        <title>Plant Genome Project.</title>
        <authorList>
            <person name="Zhang R.-G."/>
        </authorList>
    </citation>
    <scope>NUCLEOTIDE SEQUENCE</scope>
    <source>
        <strain evidence="1">AT1</strain>
    </source>
</reference>
<protein>
    <submittedName>
        <fullName evidence="1">Uncharacterized protein</fullName>
    </submittedName>
</protein>
<keyword evidence="2" id="KW-1185">Reference proteome</keyword>
<evidence type="ECO:0000313" key="2">
    <source>
        <dbReference type="Proteomes" id="UP001062846"/>
    </source>
</evidence>
<comment type="caution">
    <text evidence="1">The sequence shown here is derived from an EMBL/GenBank/DDBJ whole genome shotgun (WGS) entry which is preliminary data.</text>
</comment>
<accession>A0ACC0MY61</accession>
<sequence>MDKHWRVVCGENQQLVEFMGKKRQEMAERPRGISENIERTLQKACANVCSSKTPVKTLKDLSQIKGVGKWILRLMQEFFGTESGSSEQEESTNKGKKSKGTKRYVPQKNSVPYALLITLYRGTATGCDFMRKPELIDAAEASGLSRVPIRPELGKGKPGQFGSSPREWYSGWSSMKTLVTKGLVAKSSNPAKYMLTEEGREAARECLSRSGLVDATESSIATERLPIVDLSTISDLECVRADVTGGVTMGSVSSSSQNKSVVTKGVMFGSVGSSLQKKSLDVPIVDLSTISDLECVRPDVTGGVTMGSVSSSSQNKSVVTKGVMFGSVGSSLQKKSLDVPPESLDRFLRMGYTKEQTLCAFAEVSETSQNKEIASLWPEVLCHLREEQVYNLPLESQNSQKEDFLALSYTSKSRDGHLDLVMTENTQMELGCSGALRITKSSCLTADSSFTLEACPSNAQMELDCRGALHIAKSSCLSADSSLEPCSSTGYPVYKRGLDGSEPNMNFYEGGLDGLEPNMNASKGGLDGSEPNMNIFTMPPLRFGERFKEAYEVILVLDDREHFASHGSRAGKIIENVRSQFKIQIEVRRLPVGDGIWIARDKQQRVEYVLDFIVERKNVVDLHCSIRDNRYRDQKLRLMRCGLKKLIYMVEGDPNSSEAAESIKTACFTTEILEGFDVQRTSGLGDTLRKYGYLTQAITQHCKLQSAKGQQNRSGVCPTFGDFVRRCQNLDKMTVSDVFAIQLMQVPQVTEELAIAVLDLYPTLISLARAYSLLEGDLCAQEEMLKKQSNNIISGAASKNIFQLVWGS</sequence>
<organism evidence="1 2">
    <name type="scientific">Rhododendron molle</name>
    <name type="common">Chinese azalea</name>
    <name type="synonym">Azalea mollis</name>
    <dbReference type="NCBI Taxonomy" id="49168"/>
    <lineage>
        <taxon>Eukaryota</taxon>
        <taxon>Viridiplantae</taxon>
        <taxon>Streptophyta</taxon>
        <taxon>Embryophyta</taxon>
        <taxon>Tracheophyta</taxon>
        <taxon>Spermatophyta</taxon>
        <taxon>Magnoliopsida</taxon>
        <taxon>eudicotyledons</taxon>
        <taxon>Gunneridae</taxon>
        <taxon>Pentapetalae</taxon>
        <taxon>asterids</taxon>
        <taxon>Ericales</taxon>
        <taxon>Ericaceae</taxon>
        <taxon>Ericoideae</taxon>
        <taxon>Rhodoreae</taxon>
        <taxon>Rhododendron</taxon>
    </lineage>
</organism>
<dbReference type="Proteomes" id="UP001062846">
    <property type="component" value="Chromosome 7"/>
</dbReference>
<gene>
    <name evidence="1" type="ORF">RHMOL_Rhmol07G0074500</name>
</gene>
<dbReference type="EMBL" id="CM046394">
    <property type="protein sequence ID" value="KAI8545915.1"/>
    <property type="molecule type" value="Genomic_DNA"/>
</dbReference>
<proteinExistence type="predicted"/>
<evidence type="ECO:0000313" key="1">
    <source>
        <dbReference type="EMBL" id="KAI8545915.1"/>
    </source>
</evidence>
<name>A0ACC0MY61_RHOML</name>